<name>A0AAD9X046_9ROSI</name>
<proteinExistence type="predicted"/>
<gene>
    <name evidence="1" type="ORF">Ddye_016059</name>
</gene>
<organism evidence="1 2">
    <name type="scientific">Dipteronia dyeriana</name>
    <dbReference type="NCBI Taxonomy" id="168575"/>
    <lineage>
        <taxon>Eukaryota</taxon>
        <taxon>Viridiplantae</taxon>
        <taxon>Streptophyta</taxon>
        <taxon>Embryophyta</taxon>
        <taxon>Tracheophyta</taxon>
        <taxon>Spermatophyta</taxon>
        <taxon>Magnoliopsida</taxon>
        <taxon>eudicotyledons</taxon>
        <taxon>Gunneridae</taxon>
        <taxon>Pentapetalae</taxon>
        <taxon>rosids</taxon>
        <taxon>malvids</taxon>
        <taxon>Sapindales</taxon>
        <taxon>Sapindaceae</taxon>
        <taxon>Hippocastanoideae</taxon>
        <taxon>Acereae</taxon>
        <taxon>Dipteronia</taxon>
    </lineage>
</organism>
<sequence length="152" mass="16845">MQVKRGEQGAIYFPNNLAALRQSLRIKEITEDLAFLVASVIGIIGYCAIHPRNQAVVIGTLPKHVFQHDFKVIPDSTIDLTSINRLKARYDIVDSVTISVPPKNYNVFSPPKGELLILFAALENGVRLPLHPNLRRALKALQLAPLLLTPGF</sequence>
<evidence type="ECO:0000313" key="1">
    <source>
        <dbReference type="EMBL" id="KAK2648570.1"/>
    </source>
</evidence>
<accession>A0AAD9X046</accession>
<reference evidence="1" key="1">
    <citation type="journal article" date="2023" name="Plant J.">
        <title>Genome sequences and population genomics provide insights into the demographic history, inbreeding, and mutation load of two 'living fossil' tree species of Dipteronia.</title>
        <authorList>
            <person name="Feng Y."/>
            <person name="Comes H.P."/>
            <person name="Chen J."/>
            <person name="Zhu S."/>
            <person name="Lu R."/>
            <person name="Zhang X."/>
            <person name="Li P."/>
            <person name="Qiu J."/>
            <person name="Olsen K.M."/>
            <person name="Qiu Y."/>
        </authorList>
    </citation>
    <scope>NUCLEOTIDE SEQUENCE</scope>
    <source>
        <strain evidence="1">KIB01</strain>
    </source>
</reference>
<dbReference type="AlphaFoldDB" id="A0AAD9X046"/>
<evidence type="ECO:0000313" key="2">
    <source>
        <dbReference type="Proteomes" id="UP001280121"/>
    </source>
</evidence>
<dbReference type="EMBL" id="JANJYI010000005">
    <property type="protein sequence ID" value="KAK2648570.1"/>
    <property type="molecule type" value="Genomic_DNA"/>
</dbReference>
<comment type="caution">
    <text evidence="1">The sequence shown here is derived from an EMBL/GenBank/DDBJ whole genome shotgun (WGS) entry which is preliminary data.</text>
</comment>
<keyword evidence="2" id="KW-1185">Reference proteome</keyword>
<dbReference type="Proteomes" id="UP001280121">
    <property type="component" value="Unassembled WGS sequence"/>
</dbReference>
<protein>
    <submittedName>
        <fullName evidence="1">Uncharacterized protein</fullName>
    </submittedName>
</protein>